<feature type="compositionally biased region" description="Basic residues" evidence="1">
    <location>
        <begin position="1"/>
        <end position="14"/>
    </location>
</feature>
<gene>
    <name evidence="2" type="ORF">IW261DRAFT_1455036</name>
</gene>
<dbReference type="InterPro" id="IPR036047">
    <property type="entry name" value="F-box-like_dom_sf"/>
</dbReference>
<accession>A0AA39PMN1</accession>
<keyword evidence="3" id="KW-1185">Reference proteome</keyword>
<evidence type="ECO:0000256" key="1">
    <source>
        <dbReference type="SAM" id="MobiDB-lite"/>
    </source>
</evidence>
<name>A0AA39PMN1_9AGAR</name>
<dbReference type="SUPFAM" id="SSF81383">
    <property type="entry name" value="F-box domain"/>
    <property type="match status" value="1"/>
</dbReference>
<protein>
    <recommendedName>
        <fullName evidence="4">F-box domain-containing protein</fullName>
    </recommendedName>
</protein>
<feature type="compositionally biased region" description="Basic and acidic residues" evidence="1">
    <location>
        <begin position="15"/>
        <end position="32"/>
    </location>
</feature>
<dbReference type="AlphaFoldDB" id="A0AA39PMN1"/>
<proteinExistence type="predicted"/>
<comment type="caution">
    <text evidence="2">The sequence shown here is derived from an EMBL/GenBank/DDBJ whole genome shotgun (WGS) entry which is preliminary data.</text>
</comment>
<feature type="region of interest" description="Disordered" evidence="1">
    <location>
        <begin position="1"/>
        <end position="47"/>
    </location>
</feature>
<reference evidence="2" key="1">
    <citation type="submission" date="2023-06" db="EMBL/GenBank/DDBJ databases">
        <authorList>
            <consortium name="Lawrence Berkeley National Laboratory"/>
            <person name="Ahrendt S."/>
            <person name="Sahu N."/>
            <person name="Indic B."/>
            <person name="Wong-Bajracharya J."/>
            <person name="Merenyi Z."/>
            <person name="Ke H.-M."/>
            <person name="Monk M."/>
            <person name="Kocsube S."/>
            <person name="Drula E."/>
            <person name="Lipzen A."/>
            <person name="Balint B."/>
            <person name="Henrissat B."/>
            <person name="Andreopoulos B."/>
            <person name="Martin F.M."/>
            <person name="Harder C.B."/>
            <person name="Rigling D."/>
            <person name="Ford K.L."/>
            <person name="Foster G.D."/>
            <person name="Pangilinan J."/>
            <person name="Papanicolaou A."/>
            <person name="Barry K."/>
            <person name="LaButti K."/>
            <person name="Viragh M."/>
            <person name="Koriabine M."/>
            <person name="Yan M."/>
            <person name="Riley R."/>
            <person name="Champramary S."/>
            <person name="Plett K.L."/>
            <person name="Tsai I.J."/>
            <person name="Slot J."/>
            <person name="Sipos G."/>
            <person name="Plett J."/>
            <person name="Nagy L.G."/>
            <person name="Grigoriev I.V."/>
        </authorList>
    </citation>
    <scope>NUCLEOTIDE SEQUENCE</scope>
    <source>
        <strain evidence="2">ICMP 16352</strain>
    </source>
</reference>
<organism evidence="2 3">
    <name type="scientific">Armillaria novae-zelandiae</name>
    <dbReference type="NCBI Taxonomy" id="153914"/>
    <lineage>
        <taxon>Eukaryota</taxon>
        <taxon>Fungi</taxon>
        <taxon>Dikarya</taxon>
        <taxon>Basidiomycota</taxon>
        <taxon>Agaricomycotina</taxon>
        <taxon>Agaricomycetes</taxon>
        <taxon>Agaricomycetidae</taxon>
        <taxon>Agaricales</taxon>
        <taxon>Marasmiineae</taxon>
        <taxon>Physalacriaceae</taxon>
        <taxon>Armillaria</taxon>
    </lineage>
</organism>
<dbReference type="Proteomes" id="UP001175227">
    <property type="component" value="Unassembled WGS sequence"/>
</dbReference>
<evidence type="ECO:0008006" key="4">
    <source>
        <dbReference type="Google" id="ProtNLM"/>
    </source>
</evidence>
<sequence length="625" mass="71898">MAPLRRSQRAATKRTYKDIESEPDDGHSKDYAGEAPAKQKPRVKEVNQDTGNIFSKLDPLDLLRLSRTTKGFRALLLQRSSTFVWKRARQNTEGLPPLPEDLSEPKFAHLAFDGHCDNCLRYTPYVQWEPRTKFCRKCLTNSTLYTNGAPEPVASFVPSYDFSSSSGHRLYHYYIPAITALLEESESLSDEMRDAWVLRKRDAFMTLQIHARLCDDWSDSRAEDRSNELDDLRYRRLEQVIERLTILGWDEELQDQRLIDELAWHKLVRQSQPRLLTERAWSTMSDALISIVKQHRDKRLASVVSTRMSEFRAAYSDAIRDVPLLPIYPKVVDAAVLKPFSKLLLDTPLDQDITESLTAALARLSRVADKWRETQNSSLKALMLKAGLEPNLNLATSFFKCKFCHRLCQYPYVLAHSCTLLYRQDTFDRDNWKDYALGNLLQCGNARIWSASQYTVDGEALKRVQFIIQACGLQPETATHEDMDSLNCRVICNDCSTVESFVMQWQIAACHDNHSTVNPQAWKLLDDAKELGRVKILEKLEKIAGYKGSHFSRTYICSHCKFLRRKDEMGQHLLEAHGVDRISADDLDWPVNRLPSSTKGKGVFLDTRAENDTTDEVMSRTYFIY</sequence>
<dbReference type="EMBL" id="JAUEPR010000004">
    <property type="protein sequence ID" value="KAK0486349.1"/>
    <property type="molecule type" value="Genomic_DNA"/>
</dbReference>
<evidence type="ECO:0000313" key="2">
    <source>
        <dbReference type="EMBL" id="KAK0486349.1"/>
    </source>
</evidence>
<evidence type="ECO:0000313" key="3">
    <source>
        <dbReference type="Proteomes" id="UP001175227"/>
    </source>
</evidence>